<gene>
    <name evidence="5" type="ORF">DPMN_031528</name>
</gene>
<protein>
    <recommendedName>
        <fullName evidence="1">BAG family molecular chaperone regulator 1</fullName>
    </recommendedName>
</protein>
<dbReference type="InterPro" id="IPR039773">
    <property type="entry name" value="BAG_chaperone_regulator"/>
</dbReference>
<evidence type="ECO:0000259" key="4">
    <source>
        <dbReference type="PROSITE" id="PS51035"/>
    </source>
</evidence>
<dbReference type="PANTHER" id="PTHR12329">
    <property type="entry name" value="BCL2-ASSOCIATED ATHANOGENE"/>
    <property type="match status" value="1"/>
</dbReference>
<dbReference type="PROSITE" id="PS51035">
    <property type="entry name" value="BAG"/>
    <property type="match status" value="1"/>
</dbReference>
<feature type="domain" description="Ubiquitin-like" evidence="3">
    <location>
        <begin position="1"/>
        <end position="51"/>
    </location>
</feature>
<proteinExistence type="predicted"/>
<evidence type="ECO:0000256" key="2">
    <source>
        <dbReference type="ARBA" id="ARBA00023186"/>
    </source>
</evidence>
<comment type="caution">
    <text evidence="5">The sequence shown here is derived from an EMBL/GenBank/DDBJ whole genome shotgun (WGS) entry which is preliminary data.</text>
</comment>
<sequence>MTEVEKRTQIPPEAQKLIFKGQSLKNGEVELDKIGIKNGVKVMLIGKKPTPVDDKETSALGQVEGLFDKESKKLSEITYELDGIHRGFIDKDKQQDAVKKLQKRMAVVAEHLIKLLEKLDSLMFEESNKGARGKRKTLVDKIQVLLNQIDGLNRGVSDMLARWNAV</sequence>
<dbReference type="Pfam" id="PF02179">
    <property type="entry name" value="BAG"/>
    <property type="match status" value="1"/>
</dbReference>
<dbReference type="SMART" id="SM00264">
    <property type="entry name" value="BAG"/>
    <property type="match status" value="1"/>
</dbReference>
<dbReference type="EMBL" id="JAIWYP010000002">
    <property type="protein sequence ID" value="KAH3868383.1"/>
    <property type="molecule type" value="Genomic_DNA"/>
</dbReference>
<dbReference type="InterPro" id="IPR036533">
    <property type="entry name" value="BAG_dom_sf"/>
</dbReference>
<evidence type="ECO:0000259" key="3">
    <source>
        <dbReference type="PROSITE" id="PS50053"/>
    </source>
</evidence>
<feature type="domain" description="BAG" evidence="4">
    <location>
        <begin position="73"/>
        <end position="153"/>
    </location>
</feature>
<dbReference type="Proteomes" id="UP000828390">
    <property type="component" value="Unassembled WGS sequence"/>
</dbReference>
<dbReference type="GO" id="GO:0005634">
    <property type="term" value="C:nucleus"/>
    <property type="evidence" value="ECO:0007669"/>
    <property type="project" value="TreeGrafter"/>
</dbReference>
<dbReference type="InterPro" id="IPR000626">
    <property type="entry name" value="Ubiquitin-like_dom"/>
</dbReference>
<reference evidence="5" key="1">
    <citation type="journal article" date="2019" name="bioRxiv">
        <title>The Genome of the Zebra Mussel, Dreissena polymorpha: A Resource for Invasive Species Research.</title>
        <authorList>
            <person name="McCartney M.A."/>
            <person name="Auch B."/>
            <person name="Kono T."/>
            <person name="Mallez S."/>
            <person name="Zhang Y."/>
            <person name="Obille A."/>
            <person name="Becker A."/>
            <person name="Abrahante J.E."/>
            <person name="Garbe J."/>
            <person name="Badalamenti J.P."/>
            <person name="Herman A."/>
            <person name="Mangelson H."/>
            <person name="Liachko I."/>
            <person name="Sullivan S."/>
            <person name="Sone E.D."/>
            <person name="Koren S."/>
            <person name="Silverstein K.A.T."/>
            <person name="Beckman K.B."/>
            <person name="Gohl D.M."/>
        </authorList>
    </citation>
    <scope>NUCLEOTIDE SEQUENCE</scope>
    <source>
        <strain evidence="5">Duluth1</strain>
        <tissue evidence="5">Whole animal</tissue>
    </source>
</reference>
<dbReference type="Gene3D" id="1.20.58.120">
    <property type="entry name" value="BAG domain"/>
    <property type="match status" value="1"/>
</dbReference>
<dbReference type="GO" id="GO:0005829">
    <property type="term" value="C:cytosol"/>
    <property type="evidence" value="ECO:0007669"/>
    <property type="project" value="TreeGrafter"/>
</dbReference>
<organism evidence="5 6">
    <name type="scientific">Dreissena polymorpha</name>
    <name type="common">Zebra mussel</name>
    <name type="synonym">Mytilus polymorpha</name>
    <dbReference type="NCBI Taxonomy" id="45954"/>
    <lineage>
        <taxon>Eukaryota</taxon>
        <taxon>Metazoa</taxon>
        <taxon>Spiralia</taxon>
        <taxon>Lophotrochozoa</taxon>
        <taxon>Mollusca</taxon>
        <taxon>Bivalvia</taxon>
        <taxon>Autobranchia</taxon>
        <taxon>Heteroconchia</taxon>
        <taxon>Euheterodonta</taxon>
        <taxon>Imparidentia</taxon>
        <taxon>Neoheterodontei</taxon>
        <taxon>Myida</taxon>
        <taxon>Dreissenoidea</taxon>
        <taxon>Dreissenidae</taxon>
        <taxon>Dreissena</taxon>
    </lineage>
</organism>
<dbReference type="GO" id="GO:0050821">
    <property type="term" value="P:protein stabilization"/>
    <property type="evidence" value="ECO:0007669"/>
    <property type="project" value="TreeGrafter"/>
</dbReference>
<keyword evidence="6" id="KW-1185">Reference proteome</keyword>
<accession>A0A9D4M2P3</accession>
<dbReference type="GO" id="GO:0000774">
    <property type="term" value="F:adenyl-nucleotide exchange factor activity"/>
    <property type="evidence" value="ECO:0007669"/>
    <property type="project" value="TreeGrafter"/>
</dbReference>
<dbReference type="SUPFAM" id="SSF54236">
    <property type="entry name" value="Ubiquitin-like"/>
    <property type="match status" value="1"/>
</dbReference>
<keyword evidence="2" id="KW-0143">Chaperone</keyword>
<dbReference type="SUPFAM" id="SSF63491">
    <property type="entry name" value="BAG domain"/>
    <property type="match status" value="1"/>
</dbReference>
<dbReference type="GO" id="GO:0051087">
    <property type="term" value="F:protein-folding chaperone binding"/>
    <property type="evidence" value="ECO:0007669"/>
    <property type="project" value="InterPro"/>
</dbReference>
<dbReference type="GO" id="GO:0016020">
    <property type="term" value="C:membrane"/>
    <property type="evidence" value="ECO:0007669"/>
    <property type="project" value="TreeGrafter"/>
</dbReference>
<dbReference type="InterPro" id="IPR029071">
    <property type="entry name" value="Ubiquitin-like_domsf"/>
</dbReference>
<reference evidence="5" key="2">
    <citation type="submission" date="2020-11" db="EMBL/GenBank/DDBJ databases">
        <authorList>
            <person name="McCartney M.A."/>
            <person name="Auch B."/>
            <person name="Kono T."/>
            <person name="Mallez S."/>
            <person name="Becker A."/>
            <person name="Gohl D.M."/>
            <person name="Silverstein K.A.T."/>
            <person name="Koren S."/>
            <person name="Bechman K.B."/>
            <person name="Herman A."/>
            <person name="Abrahante J.E."/>
            <person name="Garbe J."/>
        </authorList>
    </citation>
    <scope>NUCLEOTIDE SEQUENCE</scope>
    <source>
        <strain evidence="5">Duluth1</strain>
        <tissue evidence="5">Whole animal</tissue>
    </source>
</reference>
<dbReference type="AlphaFoldDB" id="A0A9D4M2P3"/>
<dbReference type="PROSITE" id="PS50053">
    <property type="entry name" value="UBIQUITIN_2"/>
    <property type="match status" value="1"/>
</dbReference>
<evidence type="ECO:0000256" key="1">
    <source>
        <dbReference type="ARBA" id="ARBA00022374"/>
    </source>
</evidence>
<name>A0A9D4M2P3_DREPO</name>
<evidence type="ECO:0000313" key="5">
    <source>
        <dbReference type="EMBL" id="KAH3868383.1"/>
    </source>
</evidence>
<dbReference type="InterPro" id="IPR003103">
    <property type="entry name" value="BAG_domain"/>
</dbReference>
<dbReference type="Pfam" id="PF00240">
    <property type="entry name" value="ubiquitin"/>
    <property type="match status" value="1"/>
</dbReference>
<dbReference type="Gene3D" id="3.10.20.90">
    <property type="entry name" value="Phosphatidylinositol 3-kinase Catalytic Subunit, Chain A, domain 1"/>
    <property type="match status" value="1"/>
</dbReference>
<evidence type="ECO:0000313" key="6">
    <source>
        <dbReference type="Proteomes" id="UP000828390"/>
    </source>
</evidence>
<dbReference type="PANTHER" id="PTHR12329:SF16">
    <property type="entry name" value="BAG FAMILY MOLECULAR CHAPERONE REGULATOR 1"/>
    <property type="match status" value="1"/>
</dbReference>